<organism evidence="2 3">
    <name type="scientific">Deinococcus carri</name>
    <dbReference type="NCBI Taxonomy" id="1211323"/>
    <lineage>
        <taxon>Bacteria</taxon>
        <taxon>Thermotogati</taxon>
        <taxon>Deinococcota</taxon>
        <taxon>Deinococci</taxon>
        <taxon>Deinococcales</taxon>
        <taxon>Deinococcaceae</taxon>
        <taxon>Deinococcus</taxon>
    </lineage>
</organism>
<accession>A0ABP9W4M9</accession>
<evidence type="ECO:0000313" key="3">
    <source>
        <dbReference type="Proteomes" id="UP001401887"/>
    </source>
</evidence>
<dbReference type="Gene3D" id="3.30.300.160">
    <property type="entry name" value="Type II secretion system, protein E, N-terminal domain"/>
    <property type="match status" value="1"/>
</dbReference>
<gene>
    <name evidence="2" type="ORF">Dcar01_00993</name>
</gene>
<dbReference type="RefSeq" id="WP_345461868.1">
    <property type="nucleotide sequence ID" value="NZ_BAABRP010000002.1"/>
</dbReference>
<keyword evidence="3" id="KW-1185">Reference proteome</keyword>
<evidence type="ECO:0000259" key="1">
    <source>
        <dbReference type="Pfam" id="PF05157"/>
    </source>
</evidence>
<comment type="caution">
    <text evidence="2">The sequence shown here is derived from an EMBL/GenBank/DDBJ whole genome shotgun (WGS) entry which is preliminary data.</text>
</comment>
<protein>
    <recommendedName>
        <fullName evidence="1">Type II secretion system protein GspE N-terminal domain-containing protein</fullName>
    </recommendedName>
</protein>
<dbReference type="Proteomes" id="UP001401887">
    <property type="component" value="Unassembled WGS sequence"/>
</dbReference>
<dbReference type="InterPro" id="IPR037257">
    <property type="entry name" value="T2SS_E_N_sf"/>
</dbReference>
<name>A0ABP9W4M9_9DEIO</name>
<dbReference type="Pfam" id="PF05157">
    <property type="entry name" value="MshEN"/>
    <property type="match status" value="1"/>
</dbReference>
<proteinExistence type="predicted"/>
<feature type="domain" description="Type II secretion system protein GspE N-terminal" evidence="1">
    <location>
        <begin position="187"/>
        <end position="266"/>
    </location>
</feature>
<dbReference type="SUPFAM" id="SSF160246">
    <property type="entry name" value="EspE N-terminal domain-like"/>
    <property type="match status" value="1"/>
</dbReference>
<reference evidence="2 3" key="1">
    <citation type="submission" date="2024-02" db="EMBL/GenBank/DDBJ databases">
        <title>Deinococcus carri NBRC 110142.</title>
        <authorList>
            <person name="Ichikawa N."/>
            <person name="Katano-Makiyama Y."/>
            <person name="Hidaka K."/>
        </authorList>
    </citation>
    <scope>NUCLEOTIDE SEQUENCE [LARGE SCALE GENOMIC DNA]</scope>
    <source>
        <strain evidence="2 3">NBRC 110142</strain>
    </source>
</reference>
<dbReference type="EMBL" id="BAABRP010000002">
    <property type="protein sequence ID" value="GAA5512279.1"/>
    <property type="molecule type" value="Genomic_DNA"/>
</dbReference>
<dbReference type="InterPro" id="IPR007831">
    <property type="entry name" value="T2SS_GspE_N"/>
</dbReference>
<evidence type="ECO:0000313" key="2">
    <source>
        <dbReference type="EMBL" id="GAA5512279.1"/>
    </source>
</evidence>
<sequence length="297" mass="32613">MNFDLQTLHALGFLPEAPHAAARSLLERDGGTPLGAVAAVLGEQAAHLWGQMARELGWPFYPDHKALKSLEGHLLDHRAALRLGVLPHRWQYTHLHVLTHDPGVRAEELHELGSHVALELVPPDVYRRVSALLYPRLPFERFDEAEALAIATGRGARLFAGGSIAQWRARWLITEAQAAEAQAILNGFEYVNPEVSAPDPSTLSLLPLDTMVMLRAYPYRLVGGRLQVLMSEPNDRAVRTLELTTQRRVEPVMTARASLDLLLNATPETQATITALAEMIGALGPVPTELEPTIVGE</sequence>